<keyword evidence="3" id="KW-1185">Reference proteome</keyword>
<dbReference type="Proteomes" id="UP000030672">
    <property type="component" value="Unassembled WGS sequence"/>
</dbReference>
<proteinExistence type="predicted"/>
<dbReference type="InterPro" id="IPR011333">
    <property type="entry name" value="SKP1/BTB/POZ_sf"/>
</dbReference>
<gene>
    <name evidence="2" type="ORF">M437DRAFT_78637</name>
</gene>
<dbReference type="AlphaFoldDB" id="A0A074VIG0"/>
<dbReference type="HOGENOM" id="CLU_057752_5_3_1"/>
<sequence>MSSDESSKDILLSTIASLHESGAYSDLKIVCGSDTYNVHKNIICPQSDFFQAACRPDTFQEGHTGVVTLPANAGRDGGTNRKPLTPDEFDWDLDVEDVKTVKAMIHYFYHHDYPAEKVSEHAKMYAVGEKYGIQTLKALADKKLKQSFEEGRGDLETAIVITFMSTPDTDRVLRSTIISTLGGPDMLGETLRMDGTIKKIPDLVYNLYRRFLWRCYRS</sequence>
<accession>A0A074VIG0</accession>
<dbReference type="PANTHER" id="PTHR47843">
    <property type="entry name" value="BTB DOMAIN-CONTAINING PROTEIN-RELATED"/>
    <property type="match status" value="1"/>
</dbReference>
<evidence type="ECO:0000313" key="2">
    <source>
        <dbReference type="EMBL" id="KEQ58874.1"/>
    </source>
</evidence>
<evidence type="ECO:0000259" key="1">
    <source>
        <dbReference type="PROSITE" id="PS50097"/>
    </source>
</evidence>
<dbReference type="RefSeq" id="XP_040875897.1">
    <property type="nucleotide sequence ID" value="XM_041027024.1"/>
</dbReference>
<dbReference type="STRING" id="1043003.A0A074VIG0"/>
<dbReference type="GeneID" id="63920397"/>
<dbReference type="Gene3D" id="3.30.710.10">
    <property type="entry name" value="Potassium Channel Kv1.1, Chain A"/>
    <property type="match status" value="1"/>
</dbReference>
<dbReference type="CDD" id="cd18186">
    <property type="entry name" value="BTB_POZ_ZBTB_KLHL-like"/>
    <property type="match status" value="1"/>
</dbReference>
<feature type="domain" description="BTB" evidence="1">
    <location>
        <begin position="25"/>
        <end position="117"/>
    </location>
</feature>
<dbReference type="SUPFAM" id="SSF54695">
    <property type="entry name" value="POZ domain"/>
    <property type="match status" value="1"/>
</dbReference>
<dbReference type="InterPro" id="IPR000210">
    <property type="entry name" value="BTB/POZ_dom"/>
</dbReference>
<dbReference type="EMBL" id="KL584851">
    <property type="protein sequence ID" value="KEQ58874.1"/>
    <property type="molecule type" value="Genomic_DNA"/>
</dbReference>
<organism evidence="2 3">
    <name type="scientific">Aureobasidium melanogenum (strain CBS 110374)</name>
    <name type="common">Aureobasidium pullulans var. melanogenum</name>
    <dbReference type="NCBI Taxonomy" id="1043003"/>
    <lineage>
        <taxon>Eukaryota</taxon>
        <taxon>Fungi</taxon>
        <taxon>Dikarya</taxon>
        <taxon>Ascomycota</taxon>
        <taxon>Pezizomycotina</taxon>
        <taxon>Dothideomycetes</taxon>
        <taxon>Dothideomycetidae</taxon>
        <taxon>Dothideales</taxon>
        <taxon>Saccotheciaceae</taxon>
        <taxon>Aureobasidium</taxon>
    </lineage>
</organism>
<name>A0A074VIG0_AURM1</name>
<evidence type="ECO:0000313" key="3">
    <source>
        <dbReference type="Proteomes" id="UP000030672"/>
    </source>
</evidence>
<protein>
    <recommendedName>
        <fullName evidence="1">BTB domain-containing protein</fullName>
    </recommendedName>
</protein>
<dbReference type="PANTHER" id="PTHR47843:SF5">
    <property type="entry name" value="BTB_POZ DOMAIN PROTEIN"/>
    <property type="match status" value="1"/>
</dbReference>
<dbReference type="PROSITE" id="PS50097">
    <property type="entry name" value="BTB"/>
    <property type="match status" value="1"/>
</dbReference>
<dbReference type="Pfam" id="PF00651">
    <property type="entry name" value="BTB"/>
    <property type="match status" value="1"/>
</dbReference>
<reference evidence="2 3" key="1">
    <citation type="journal article" date="2014" name="BMC Genomics">
        <title>Genome sequencing of four Aureobasidium pullulans varieties: biotechnological potential, stress tolerance, and description of new species.</title>
        <authorList>
            <person name="Gostin Ar C."/>
            <person name="Ohm R.A."/>
            <person name="Kogej T."/>
            <person name="Sonjak S."/>
            <person name="Turk M."/>
            <person name="Zajc J."/>
            <person name="Zalar P."/>
            <person name="Grube M."/>
            <person name="Sun H."/>
            <person name="Han J."/>
            <person name="Sharma A."/>
            <person name="Chiniquy J."/>
            <person name="Ngan C.Y."/>
            <person name="Lipzen A."/>
            <person name="Barry K."/>
            <person name="Grigoriev I.V."/>
            <person name="Gunde-Cimerman N."/>
        </authorList>
    </citation>
    <scope>NUCLEOTIDE SEQUENCE [LARGE SCALE GENOMIC DNA]</scope>
    <source>
        <strain evidence="2 3">CBS 110374</strain>
    </source>
</reference>